<dbReference type="Proteomes" id="UP000242287">
    <property type="component" value="Unassembled WGS sequence"/>
</dbReference>
<feature type="region of interest" description="Disordered" evidence="8">
    <location>
        <begin position="213"/>
        <end position="276"/>
    </location>
</feature>
<dbReference type="EMBL" id="KZ301990">
    <property type="protein sequence ID" value="PFH51203.1"/>
    <property type="molecule type" value="Genomic_DNA"/>
</dbReference>
<evidence type="ECO:0000313" key="10">
    <source>
        <dbReference type="EMBL" id="PFH51203.1"/>
    </source>
</evidence>
<feature type="compositionally biased region" description="Basic and acidic residues" evidence="8">
    <location>
        <begin position="549"/>
        <end position="577"/>
    </location>
</feature>
<dbReference type="InterPro" id="IPR012677">
    <property type="entry name" value="Nucleotide-bd_a/b_plait_sf"/>
</dbReference>
<dbReference type="PROSITE" id="PS50102">
    <property type="entry name" value="RRM"/>
    <property type="match status" value="1"/>
</dbReference>
<proteinExistence type="inferred from homology"/>
<keyword evidence="11" id="KW-1185">Reference proteome</keyword>
<evidence type="ECO:0000256" key="5">
    <source>
        <dbReference type="ARBA" id="ARBA00022884"/>
    </source>
</evidence>
<dbReference type="PANTHER" id="PTHR23236:SF25">
    <property type="entry name" value="RNA-BINDING PROTEIN 34"/>
    <property type="match status" value="1"/>
</dbReference>
<evidence type="ECO:0000259" key="9">
    <source>
        <dbReference type="PROSITE" id="PS50102"/>
    </source>
</evidence>
<sequence>MGLGSFLLPSVKDAVVDKELDDLFKSNVYAGSTSSTVKPIVAVTSSEQQSSKVKDMTKRNANKRKAGSELQGIKGSKRARVPDAEENEEEESLVDGSDSQSEEAGSASEDISASELENEDHSPTDDTEEDEAPFNPSKLVHESLVKSKKHASKDDVQRKSKWAPAGETSAQRDARTIFIGNLSVEVARKRPLQKSLKRRVLEAVPGAKIESMRFRSVPFEQPTSKLDLPEDGKSTKSKGKEKEKEVREHDRIRTSTWRASHPTNEDDDNPSPSSQKIKQYLTPSQKKRISFINHAFHPSADVVNAYIVFAHPVPSGGDKEGVHRNPPPSKDVLDPYEVAKKAARECDGMEFEGRVVRVDLVRRGVKGVGGKVSGGGSNGGEEAEAEVDEWGGDADPKLTVFVGNLDFASKEDDLRAFFEGVVSKERGLPPSANNGRKTRMWVTRVRIIRDKETQLGKGFAYVQFADRECVDEILAIEAGNLKFAKRKLRIQRCKTVPGSSISTRHFTSSSSPNTMKSPKSQSQKLETKKHARIGFKPAVPLSSSATPKGDPRLGDKIRNLSKEERKQAKAGDADRVARRLAKKKARMAMGVGGTPGKVSQGGKQKERVRARKREKAGNVGAKKGGGAAKKGKRVRSEKGVAKLNTKK</sequence>
<dbReference type="GO" id="GO:0000463">
    <property type="term" value="P:maturation of LSU-rRNA from tricistronic rRNA transcript (SSU-rRNA, 5.8S rRNA, LSU-rRNA)"/>
    <property type="evidence" value="ECO:0007669"/>
    <property type="project" value="TreeGrafter"/>
</dbReference>
<accession>A0A2A9NU79</accession>
<dbReference type="OrthoDB" id="442677at2759"/>
<protein>
    <recommendedName>
        <fullName evidence="4">Nucleolar protein 12</fullName>
    </recommendedName>
</protein>
<comment type="similarity">
    <text evidence="3">Belongs to the RRM RBM34 family.</text>
</comment>
<organism evidence="10 11">
    <name type="scientific">Amanita thiersii Skay4041</name>
    <dbReference type="NCBI Taxonomy" id="703135"/>
    <lineage>
        <taxon>Eukaryota</taxon>
        <taxon>Fungi</taxon>
        <taxon>Dikarya</taxon>
        <taxon>Basidiomycota</taxon>
        <taxon>Agaricomycotina</taxon>
        <taxon>Agaricomycetes</taxon>
        <taxon>Agaricomycetidae</taxon>
        <taxon>Agaricales</taxon>
        <taxon>Pluteineae</taxon>
        <taxon>Amanitaceae</taxon>
        <taxon>Amanita</taxon>
    </lineage>
</organism>
<feature type="compositionally biased region" description="Polar residues" evidence="8">
    <location>
        <begin position="35"/>
        <end position="51"/>
    </location>
</feature>
<dbReference type="AlphaFoldDB" id="A0A2A9NU79"/>
<evidence type="ECO:0000256" key="3">
    <source>
        <dbReference type="ARBA" id="ARBA00007077"/>
    </source>
</evidence>
<evidence type="ECO:0000256" key="1">
    <source>
        <dbReference type="ARBA" id="ARBA00002475"/>
    </source>
</evidence>
<dbReference type="PANTHER" id="PTHR23236">
    <property type="entry name" value="EUKARYOTIC TRANSLATION INITIATION FACTOR 4B/4H"/>
    <property type="match status" value="1"/>
</dbReference>
<comment type="subcellular location">
    <subcellularLocation>
        <location evidence="2">Nucleus</location>
        <location evidence="2">Nucleolus</location>
    </subcellularLocation>
</comment>
<evidence type="ECO:0000256" key="4">
    <source>
        <dbReference type="ARBA" id="ARBA00015520"/>
    </source>
</evidence>
<keyword evidence="6" id="KW-0539">Nucleus</keyword>
<evidence type="ECO:0000313" key="11">
    <source>
        <dbReference type="Proteomes" id="UP000242287"/>
    </source>
</evidence>
<dbReference type="InterPro" id="IPR035979">
    <property type="entry name" value="RBD_domain_sf"/>
</dbReference>
<comment type="function">
    <text evidence="1">Involved in pre-25S rRNA processing.</text>
</comment>
<dbReference type="GO" id="GO:0019843">
    <property type="term" value="F:rRNA binding"/>
    <property type="evidence" value="ECO:0007669"/>
    <property type="project" value="TreeGrafter"/>
</dbReference>
<feature type="compositionally biased region" description="Low complexity" evidence="8">
    <location>
        <begin position="499"/>
        <end position="511"/>
    </location>
</feature>
<evidence type="ECO:0000256" key="7">
    <source>
        <dbReference type="PROSITE-ProRule" id="PRU00176"/>
    </source>
</evidence>
<dbReference type="SMART" id="SM00360">
    <property type="entry name" value="RRM"/>
    <property type="match status" value="1"/>
</dbReference>
<feature type="region of interest" description="Disordered" evidence="8">
    <location>
        <begin position="499"/>
        <end position="647"/>
    </location>
</feature>
<name>A0A2A9NU79_9AGAR</name>
<evidence type="ECO:0000256" key="2">
    <source>
        <dbReference type="ARBA" id="ARBA00004604"/>
    </source>
</evidence>
<gene>
    <name evidence="10" type="ORF">AMATHDRAFT_75067</name>
</gene>
<dbReference type="SUPFAM" id="SSF54928">
    <property type="entry name" value="RNA-binding domain, RBD"/>
    <property type="match status" value="1"/>
</dbReference>
<reference evidence="10 11" key="1">
    <citation type="submission" date="2014-02" db="EMBL/GenBank/DDBJ databases">
        <title>Transposable element dynamics among asymbiotic and ectomycorrhizal Amanita fungi.</title>
        <authorList>
            <consortium name="DOE Joint Genome Institute"/>
            <person name="Hess J."/>
            <person name="Skrede I."/>
            <person name="Wolfe B."/>
            <person name="LaButti K."/>
            <person name="Ohm R.A."/>
            <person name="Grigoriev I.V."/>
            <person name="Pringle A."/>
        </authorList>
    </citation>
    <scope>NUCLEOTIDE SEQUENCE [LARGE SCALE GENOMIC DNA]</scope>
    <source>
        <strain evidence="10 11">SKay4041</strain>
    </source>
</reference>
<evidence type="ECO:0000256" key="6">
    <source>
        <dbReference type="ARBA" id="ARBA00023242"/>
    </source>
</evidence>
<dbReference type="Gene3D" id="3.30.70.330">
    <property type="match status" value="1"/>
</dbReference>
<feature type="region of interest" description="Disordered" evidence="8">
    <location>
        <begin position="35"/>
        <end position="176"/>
    </location>
</feature>
<dbReference type="STRING" id="703135.A0A2A9NU79"/>
<dbReference type="GO" id="GO:0005730">
    <property type="term" value="C:nucleolus"/>
    <property type="evidence" value="ECO:0007669"/>
    <property type="project" value="UniProtKB-SubCell"/>
</dbReference>
<feature type="compositionally biased region" description="Basic and acidic residues" evidence="8">
    <location>
        <begin position="227"/>
        <end position="253"/>
    </location>
</feature>
<dbReference type="InterPro" id="IPR000504">
    <property type="entry name" value="RRM_dom"/>
</dbReference>
<feature type="domain" description="RRM" evidence="9">
    <location>
        <begin position="398"/>
        <end position="495"/>
    </location>
</feature>
<feature type="compositionally biased region" description="Polar residues" evidence="8">
    <location>
        <begin position="512"/>
        <end position="524"/>
    </location>
</feature>
<feature type="compositionally biased region" description="Acidic residues" evidence="8">
    <location>
        <begin position="84"/>
        <end position="93"/>
    </location>
</feature>
<keyword evidence="5 7" id="KW-0694">RNA-binding</keyword>
<evidence type="ECO:0000256" key="8">
    <source>
        <dbReference type="SAM" id="MobiDB-lite"/>
    </source>
</evidence>